<dbReference type="Gene3D" id="2.60.40.10">
    <property type="entry name" value="Immunoglobulins"/>
    <property type="match status" value="2"/>
</dbReference>
<evidence type="ECO:0000313" key="5">
    <source>
        <dbReference type="Proteomes" id="UP000007844"/>
    </source>
</evidence>
<dbReference type="KEGG" id="daf:Desaf_3500"/>
<dbReference type="STRING" id="690850.Desaf_3500"/>
<evidence type="ECO:0000259" key="3">
    <source>
        <dbReference type="SMART" id="SM00089"/>
    </source>
</evidence>
<dbReference type="InterPro" id="IPR022409">
    <property type="entry name" value="PKD/Chitinase_dom"/>
</dbReference>
<dbReference type="eggNOG" id="COG3391">
    <property type="taxonomic scope" value="Bacteria"/>
</dbReference>
<feature type="domain" description="PKD/Chitinase" evidence="3">
    <location>
        <begin position="433"/>
        <end position="524"/>
    </location>
</feature>
<dbReference type="SMART" id="SM00089">
    <property type="entry name" value="PKD"/>
    <property type="match status" value="1"/>
</dbReference>
<dbReference type="Pfam" id="PF22352">
    <property type="entry name" value="K319L-like_PKD"/>
    <property type="match status" value="2"/>
</dbReference>
<evidence type="ECO:0000256" key="1">
    <source>
        <dbReference type="ARBA" id="ARBA00022729"/>
    </source>
</evidence>
<evidence type="ECO:0000256" key="2">
    <source>
        <dbReference type="SAM" id="MobiDB-lite"/>
    </source>
</evidence>
<dbReference type="PANTHER" id="PTHR44103">
    <property type="entry name" value="PROPROTEIN CONVERTASE P"/>
    <property type="match status" value="1"/>
</dbReference>
<gene>
    <name evidence="4" type="ORF">Desaf_3500</name>
</gene>
<dbReference type="InterPro" id="IPR028994">
    <property type="entry name" value="Integrin_alpha_N"/>
</dbReference>
<dbReference type="Pfam" id="PF13517">
    <property type="entry name" value="FG-GAP_3"/>
    <property type="match status" value="3"/>
</dbReference>
<keyword evidence="1" id="KW-0732">Signal</keyword>
<accession>F3YXK7</accession>
<dbReference type="InterPro" id="IPR013783">
    <property type="entry name" value="Ig-like_fold"/>
</dbReference>
<dbReference type="HOGENOM" id="CLU_459091_0_0_7"/>
<name>F3YXK7_DESAF</name>
<feature type="compositionally biased region" description="Low complexity" evidence="2">
    <location>
        <begin position="544"/>
        <end position="554"/>
    </location>
</feature>
<dbReference type="AlphaFoldDB" id="F3YXK7"/>
<keyword evidence="5" id="KW-1185">Reference proteome</keyword>
<dbReference type="EMBL" id="CP003221">
    <property type="protein sequence ID" value="EGJ51784.1"/>
    <property type="molecule type" value="Genomic_DNA"/>
</dbReference>
<dbReference type="Proteomes" id="UP000007844">
    <property type="component" value="Chromosome"/>
</dbReference>
<reference evidence="4 5" key="1">
    <citation type="journal article" date="2011" name="J. Bacteriol.">
        <title>Genome sequence of the mercury-methylating and pleomorphic Desulfovibrio africanus Strain Walvis Bay.</title>
        <authorList>
            <person name="Brown S.D."/>
            <person name="Wall J.D."/>
            <person name="Kucken A.M."/>
            <person name="Gilmour C.C."/>
            <person name="Podar M."/>
            <person name="Brandt C.C."/>
            <person name="Teshima H."/>
            <person name="Detter J.C."/>
            <person name="Han C.S."/>
            <person name="Land M.L."/>
            <person name="Lucas S."/>
            <person name="Han J."/>
            <person name="Pennacchio L."/>
            <person name="Nolan M."/>
            <person name="Pitluck S."/>
            <person name="Woyke T."/>
            <person name="Goodwin L."/>
            <person name="Palumbo A.V."/>
            <person name="Elias D.A."/>
        </authorList>
    </citation>
    <scope>NUCLEOTIDE SEQUENCE [LARGE SCALE GENOMIC DNA]</scope>
    <source>
        <strain evidence="4 5">Walvis Bay</strain>
    </source>
</reference>
<feature type="compositionally biased region" description="Gly residues" evidence="2">
    <location>
        <begin position="528"/>
        <end position="543"/>
    </location>
</feature>
<dbReference type="PANTHER" id="PTHR44103:SF1">
    <property type="entry name" value="PROPROTEIN CONVERTASE P"/>
    <property type="match status" value="1"/>
</dbReference>
<feature type="region of interest" description="Disordered" evidence="2">
    <location>
        <begin position="519"/>
        <end position="563"/>
    </location>
</feature>
<dbReference type="SUPFAM" id="SSF69318">
    <property type="entry name" value="Integrin alpha N-terminal domain"/>
    <property type="match status" value="1"/>
</dbReference>
<dbReference type="RefSeq" id="WP_014261398.1">
    <property type="nucleotide sequence ID" value="NC_016629.1"/>
</dbReference>
<protein>
    <submittedName>
        <fullName evidence="4">PKD domain containing protein</fullName>
    </submittedName>
</protein>
<dbReference type="eggNOG" id="COG4733">
    <property type="taxonomic scope" value="Bacteria"/>
</dbReference>
<evidence type="ECO:0000313" key="4">
    <source>
        <dbReference type="EMBL" id="EGJ51784.1"/>
    </source>
</evidence>
<organism evidence="4 5">
    <name type="scientific">Desulfocurvibacter africanus subsp. africanus str. Walvis Bay</name>
    <dbReference type="NCBI Taxonomy" id="690850"/>
    <lineage>
        <taxon>Bacteria</taxon>
        <taxon>Pseudomonadati</taxon>
        <taxon>Thermodesulfobacteriota</taxon>
        <taxon>Desulfovibrionia</taxon>
        <taxon>Desulfovibrionales</taxon>
        <taxon>Desulfovibrionaceae</taxon>
        <taxon>Desulfocurvibacter</taxon>
    </lineage>
</organism>
<sequence length="594" mass="61360">MPARLRPILVTLGLLLSSVPELEAAHNLLFSEHPIASSGMYFPEYVFAADMDNDNDLDVLATSLGLPNRLVWFENTGGSDRFGSQQVIDAPWEYAPSVVRADLNNDDEPDMLSIEYADGTIAWYANEGGTLGARQEIGPVAAGYWSLFAEDLDNDGDLDVLAASIDDGTIVWYANTDGQGSFEFRQTINTAADGSWSVFVLDLDNDGDPDVLAAGYADGSIAWHANTDGKGAFGPRQVIYSAEDGAASEFQVDLDNDGDLDVLAASTASDSGQGTIFWQENTDGLGALGRQQVIATSLYGACSVFAADLDNDGDMDVLSAALMENKIAWYENLYSRPVAKAGDDRTVQEGVKVTLDGSGSSDTSGAIPWSWVQTDGPDVTLRSPNTARPYFNAPQVDAAGAKLTFTLTITNSQGITASDSLDVTVTNQPKAPVAKAGDDRTVAGGTAVSLDGSASEAGEGSITAWAWAQSAGTPVTLIDADKATASFTAPEVGGADETLSFTLTVTNSAGLSSSDSLTITLQDSAGGDDSGGSGDDTGGGETGGSSNVDSVGSGSSSGGGGGCALSPSAGLGLDWLLLLAPAVLARLRRPRRAS</sequence>
<dbReference type="CDD" id="cd00146">
    <property type="entry name" value="PKD"/>
    <property type="match status" value="2"/>
</dbReference>
<dbReference type="InterPro" id="IPR013517">
    <property type="entry name" value="FG-GAP"/>
</dbReference>
<proteinExistence type="predicted"/>